<proteinExistence type="predicted"/>
<keyword evidence="1" id="KW-0732">Signal</keyword>
<sequence length="215" mass="22072">MAGIQSSNSVTTGTIQIATGVAFDADIADTTDTDIKTIKVVLGGAGLNETNDKLVLDAELALNADIAKVTGKTIGTVSGLEYSYTHASKTLIISKTSGAFDPADVAKVVEAIQLKNTDIASQLGARVATITYTDTNGNESEPATASLSVALYRGFVINGEVAGDQSGFSVSSAGDVNGDGLDDLIVGSFLLIQVANYLQVNLMLCLVKPTAVPLI</sequence>
<evidence type="ECO:0000313" key="4">
    <source>
        <dbReference type="EMBL" id="SEH56456.1"/>
    </source>
</evidence>
<evidence type="ECO:0000256" key="1">
    <source>
        <dbReference type="ARBA" id="ARBA00022729"/>
    </source>
</evidence>
<dbReference type="AlphaFoldDB" id="A0A1H6J3F3"/>
<dbReference type="GO" id="GO:0016787">
    <property type="term" value="F:hydrolase activity"/>
    <property type="evidence" value="ECO:0007669"/>
    <property type="project" value="UniProtKB-KW"/>
</dbReference>
<dbReference type="Proteomes" id="UP000198988">
    <property type="component" value="Unassembled WGS sequence"/>
</dbReference>
<evidence type="ECO:0000256" key="3">
    <source>
        <dbReference type="ARBA" id="ARBA00023180"/>
    </source>
</evidence>
<keyword evidence="2" id="KW-0677">Repeat</keyword>
<dbReference type="InterPro" id="IPR013519">
    <property type="entry name" value="Int_alpha_beta-p"/>
</dbReference>
<gene>
    <name evidence="4" type="ORF">BAZSYMA_V2ACONTIG334743_0</name>
</gene>
<dbReference type="Pfam" id="PF01839">
    <property type="entry name" value="FG-GAP"/>
    <property type="match status" value="1"/>
</dbReference>
<dbReference type="PROSITE" id="PS51470">
    <property type="entry name" value="FG_GAP"/>
    <property type="match status" value="1"/>
</dbReference>
<dbReference type="Gene3D" id="2.130.10.130">
    <property type="entry name" value="Integrin alpha, N-terminal"/>
    <property type="match status" value="1"/>
</dbReference>
<protein>
    <submittedName>
        <fullName evidence="4">Glycosyl hydrolase, BNR repeat-containingprotein</fullName>
    </submittedName>
</protein>
<keyword evidence="3" id="KW-0325">Glycoprotein</keyword>
<dbReference type="SUPFAM" id="SSF69318">
    <property type="entry name" value="Integrin alpha N-terminal domain"/>
    <property type="match status" value="1"/>
</dbReference>
<evidence type="ECO:0000313" key="5">
    <source>
        <dbReference type="Proteomes" id="UP000198988"/>
    </source>
</evidence>
<keyword evidence="4" id="KW-0378">Hydrolase</keyword>
<dbReference type="EMBL" id="CDSC02000004">
    <property type="protein sequence ID" value="SEH56456.1"/>
    <property type="molecule type" value="Genomic_DNA"/>
</dbReference>
<name>A0A1H6J3F3_9GAMM</name>
<dbReference type="InterPro" id="IPR013517">
    <property type="entry name" value="FG-GAP"/>
</dbReference>
<evidence type="ECO:0000256" key="2">
    <source>
        <dbReference type="ARBA" id="ARBA00022737"/>
    </source>
</evidence>
<accession>A0A1H6J3F3</accession>
<reference evidence="5" key="1">
    <citation type="submission" date="2016-06" db="EMBL/GenBank/DDBJ databases">
        <authorList>
            <person name="Petersen J."/>
            <person name="Sayavedra L."/>
        </authorList>
    </citation>
    <scope>NUCLEOTIDE SEQUENCE [LARGE SCALE GENOMIC DNA]</scope>
    <source>
        <strain evidence="5">BazSymA</strain>
    </source>
</reference>
<organism evidence="4 5">
    <name type="scientific">Bathymodiolus azoricus thioautotrophic gill symbiont</name>
    <dbReference type="NCBI Taxonomy" id="235205"/>
    <lineage>
        <taxon>Bacteria</taxon>
        <taxon>Pseudomonadati</taxon>
        <taxon>Pseudomonadota</taxon>
        <taxon>Gammaproteobacteria</taxon>
        <taxon>sulfur-oxidizing symbionts</taxon>
    </lineage>
</organism>
<dbReference type="InterPro" id="IPR028994">
    <property type="entry name" value="Integrin_alpha_N"/>
</dbReference>